<dbReference type="EMBL" id="BTGU01003470">
    <property type="protein sequence ID" value="GMN32803.1"/>
    <property type="molecule type" value="Genomic_DNA"/>
</dbReference>
<accession>A0AA87ZTD7</accession>
<proteinExistence type="predicted"/>
<feature type="region of interest" description="Disordered" evidence="1">
    <location>
        <begin position="1"/>
        <end position="37"/>
    </location>
</feature>
<gene>
    <name evidence="2" type="ORF">TIFTF001_044717</name>
</gene>
<evidence type="ECO:0000256" key="1">
    <source>
        <dbReference type="SAM" id="MobiDB-lite"/>
    </source>
</evidence>
<reference evidence="2" key="1">
    <citation type="submission" date="2023-07" db="EMBL/GenBank/DDBJ databases">
        <title>draft genome sequence of fig (Ficus carica).</title>
        <authorList>
            <person name="Takahashi T."/>
            <person name="Nishimura K."/>
        </authorList>
    </citation>
    <scope>NUCLEOTIDE SEQUENCE</scope>
</reference>
<protein>
    <submittedName>
        <fullName evidence="2">Uncharacterized protein</fullName>
    </submittedName>
</protein>
<dbReference type="Proteomes" id="UP001187192">
    <property type="component" value="Unassembled WGS sequence"/>
</dbReference>
<sequence length="123" mass="13175">MKPVPAYRQPCFLPTPPTPDGDIDLAAPEPATAASTPPTSCADFASLAGTDFLLLRAPGLYPPRLSNPLSQISHTVLLAGLYTNKSNSFYSKSHMYRVRRKSPNSGFVIDILHVPMSAACNSS</sequence>
<evidence type="ECO:0000313" key="2">
    <source>
        <dbReference type="EMBL" id="GMN32803.1"/>
    </source>
</evidence>
<keyword evidence="3" id="KW-1185">Reference proteome</keyword>
<organism evidence="2 3">
    <name type="scientific">Ficus carica</name>
    <name type="common">Common fig</name>
    <dbReference type="NCBI Taxonomy" id="3494"/>
    <lineage>
        <taxon>Eukaryota</taxon>
        <taxon>Viridiplantae</taxon>
        <taxon>Streptophyta</taxon>
        <taxon>Embryophyta</taxon>
        <taxon>Tracheophyta</taxon>
        <taxon>Spermatophyta</taxon>
        <taxon>Magnoliopsida</taxon>
        <taxon>eudicotyledons</taxon>
        <taxon>Gunneridae</taxon>
        <taxon>Pentapetalae</taxon>
        <taxon>rosids</taxon>
        <taxon>fabids</taxon>
        <taxon>Rosales</taxon>
        <taxon>Moraceae</taxon>
        <taxon>Ficeae</taxon>
        <taxon>Ficus</taxon>
    </lineage>
</organism>
<feature type="compositionally biased region" description="Low complexity" evidence="1">
    <location>
        <begin position="26"/>
        <end position="37"/>
    </location>
</feature>
<dbReference type="AlphaFoldDB" id="A0AA87ZTD7"/>
<evidence type="ECO:0000313" key="3">
    <source>
        <dbReference type="Proteomes" id="UP001187192"/>
    </source>
</evidence>
<comment type="caution">
    <text evidence="2">The sequence shown here is derived from an EMBL/GenBank/DDBJ whole genome shotgun (WGS) entry which is preliminary data.</text>
</comment>
<name>A0AA87ZTD7_FICCA</name>